<name>A0A811TAS6_9EURY</name>
<keyword evidence="1" id="KW-0812">Transmembrane</keyword>
<comment type="caution">
    <text evidence="2">The sequence shown here is derived from an EMBL/GenBank/DDBJ whole genome shotgun (WGS) entry which is preliminary data.</text>
</comment>
<keyword evidence="1" id="KW-0472">Membrane</keyword>
<evidence type="ECO:0008006" key="4">
    <source>
        <dbReference type="Google" id="ProtNLM"/>
    </source>
</evidence>
<accession>A0A811TAS6</accession>
<sequence>MAEKAISNTITSGVDINEAEKYLKNAKNSFDKREFEEAKYFAVQAEKIAIESKITYSASSKIKIAEEVIKNMVTLGASVDEAQEYLGKAKSKFDEGEFKQAAQHADKAEKIAKEIKNKHLNAFSKIKLAEEIIENARRNGADIKESALLLQSAKQALADGNYNNATELATHAKKIAKKIAEMNMMARKVLTATVIAVVIFIVVSVVRILRKK</sequence>
<evidence type="ECO:0000256" key="1">
    <source>
        <dbReference type="SAM" id="Phobius"/>
    </source>
</evidence>
<dbReference type="AlphaFoldDB" id="A0A811TAS6"/>
<feature type="transmembrane region" description="Helical" evidence="1">
    <location>
        <begin position="189"/>
        <end position="209"/>
    </location>
</feature>
<reference evidence="2" key="1">
    <citation type="submission" date="2020-10" db="EMBL/GenBank/DDBJ databases">
        <authorList>
            <person name="Hahn C.J."/>
            <person name="Laso-Perez R."/>
            <person name="Vulcano F."/>
            <person name="Vaziourakis K.-M."/>
            <person name="Stokke R."/>
            <person name="Steen I.H."/>
            <person name="Teske A."/>
            <person name="Boetius A."/>
            <person name="Liebeke M."/>
            <person name="Amann R."/>
            <person name="Knittel K."/>
        </authorList>
    </citation>
    <scope>NUCLEOTIDE SEQUENCE</scope>
    <source>
        <strain evidence="2">Gfbio:e3339647-f889-4370-9287-4fb5cb688e4c:AG392O15_GoMArc1</strain>
    </source>
</reference>
<dbReference type="Proteomes" id="UP000610373">
    <property type="component" value="Unassembled WGS sequence"/>
</dbReference>
<protein>
    <recommendedName>
        <fullName evidence="4">DUF4398 domain-containing protein</fullName>
    </recommendedName>
</protein>
<evidence type="ECO:0000313" key="2">
    <source>
        <dbReference type="EMBL" id="CAD6492569.1"/>
    </source>
</evidence>
<dbReference type="InterPro" id="IPR011990">
    <property type="entry name" value="TPR-like_helical_dom_sf"/>
</dbReference>
<proteinExistence type="predicted"/>
<evidence type="ECO:0000313" key="3">
    <source>
        <dbReference type="Proteomes" id="UP000610373"/>
    </source>
</evidence>
<keyword evidence="1" id="KW-1133">Transmembrane helix</keyword>
<dbReference type="Gene3D" id="1.25.40.10">
    <property type="entry name" value="Tetratricopeptide repeat domain"/>
    <property type="match status" value="1"/>
</dbReference>
<dbReference type="EMBL" id="CAJHIO010000014">
    <property type="protein sequence ID" value="CAD6492569.1"/>
    <property type="molecule type" value="Genomic_DNA"/>
</dbReference>
<gene>
    <name evidence="2" type="ORF">CHKLHMKO_00295</name>
</gene>
<organism evidence="2 3">
    <name type="scientific">Candidatus Argoarchaeum ethanivorans</name>
    <dbReference type="NCBI Taxonomy" id="2608793"/>
    <lineage>
        <taxon>Archaea</taxon>
        <taxon>Methanobacteriati</taxon>
        <taxon>Methanobacteriota</taxon>
        <taxon>Stenosarchaea group</taxon>
        <taxon>Methanomicrobia</taxon>
        <taxon>Methanosarcinales</taxon>
        <taxon>Methanosarcinales incertae sedis</taxon>
        <taxon>GOM Arc I cluster</taxon>
        <taxon>Candidatus Argoarchaeum</taxon>
    </lineage>
</organism>